<gene>
    <name evidence="1" type="ORF">Vbra_2266</name>
</gene>
<dbReference type="AlphaFoldDB" id="A0A0G4GND8"/>
<name>A0A0G4GND8_VITBC</name>
<organism evidence="1 2">
    <name type="scientific">Vitrella brassicaformis (strain CCMP3155)</name>
    <dbReference type="NCBI Taxonomy" id="1169540"/>
    <lineage>
        <taxon>Eukaryota</taxon>
        <taxon>Sar</taxon>
        <taxon>Alveolata</taxon>
        <taxon>Colpodellida</taxon>
        <taxon>Vitrellaceae</taxon>
        <taxon>Vitrella</taxon>
    </lineage>
</organism>
<proteinExistence type="predicted"/>
<reference evidence="1 2" key="1">
    <citation type="submission" date="2014-11" db="EMBL/GenBank/DDBJ databases">
        <authorList>
            <person name="Zhu J."/>
            <person name="Qi W."/>
            <person name="Song R."/>
        </authorList>
    </citation>
    <scope>NUCLEOTIDE SEQUENCE [LARGE SCALE GENOMIC DNA]</scope>
</reference>
<evidence type="ECO:0000313" key="2">
    <source>
        <dbReference type="Proteomes" id="UP000041254"/>
    </source>
</evidence>
<dbReference type="EMBL" id="CDMY01000738">
    <property type="protein sequence ID" value="CEM31753.1"/>
    <property type="molecule type" value="Genomic_DNA"/>
</dbReference>
<dbReference type="Proteomes" id="UP000041254">
    <property type="component" value="Unassembled WGS sequence"/>
</dbReference>
<dbReference type="PhylomeDB" id="A0A0G4GND8"/>
<evidence type="ECO:0000313" key="1">
    <source>
        <dbReference type="EMBL" id="CEM31753.1"/>
    </source>
</evidence>
<sequence>MIQQLADTASSVEYIFTEDGLTDNLGSPSESAVDIVSGLSFRQGREVIVENHAPGFHPRANTPSPYPAIIAHMQPFPKASQLYVSSDLGGAAARLLADKMPKELGRVYINRLSGEERVGVLTALASEREVGEVWMGHIGVDQLLGAANELPTIRELRFTMTLPDSVEDAGSFVRTSLSSVTSHIRGLQCVELRVDGTTAEQRASIETSVPVGTNIDSFTIRSISGYGGTWVTMTAVLNA</sequence>
<accession>A0A0G4GND8</accession>
<keyword evidence="2" id="KW-1185">Reference proteome</keyword>
<dbReference type="VEuPathDB" id="CryptoDB:Vbra_2266"/>
<protein>
    <submittedName>
        <fullName evidence="1">Uncharacterized protein</fullName>
    </submittedName>
</protein>
<dbReference type="InParanoid" id="A0A0G4GND8"/>